<accession>A0A2G8T9J4</accession>
<protein>
    <submittedName>
        <fullName evidence="3">Universal stress protein UspA</fullName>
    </submittedName>
</protein>
<gene>
    <name evidence="3" type="ORF">CR105_23005</name>
</gene>
<dbReference type="EMBL" id="PDOC01000022">
    <property type="protein sequence ID" value="PIL42717.1"/>
    <property type="molecule type" value="Genomic_DNA"/>
</dbReference>
<comment type="similarity">
    <text evidence="1">Belongs to the universal stress protein A family.</text>
</comment>
<proteinExistence type="inferred from homology"/>
<sequence length="149" mass="16083">MIMYRNILLCYDGTEEGRNALTEGADVALAMKARTHLLAILRSTGADLAVESPGAALLFDDHHGAVRVLREGVDWLKSRRIDAEGQLVFGDPASHIATCARALGSDLIVVGHHHRSRLARWWGEAEDALLLERAPCSILVAIAGTPAKP</sequence>
<dbReference type="SUPFAM" id="SSF52402">
    <property type="entry name" value="Adenine nucleotide alpha hydrolases-like"/>
    <property type="match status" value="1"/>
</dbReference>
<organism evidence="3 4">
    <name type="scientific">Massilia eurypsychrophila</name>
    <dbReference type="NCBI Taxonomy" id="1485217"/>
    <lineage>
        <taxon>Bacteria</taxon>
        <taxon>Pseudomonadati</taxon>
        <taxon>Pseudomonadota</taxon>
        <taxon>Betaproteobacteria</taxon>
        <taxon>Burkholderiales</taxon>
        <taxon>Oxalobacteraceae</taxon>
        <taxon>Telluria group</taxon>
        <taxon>Massilia</taxon>
    </lineage>
</organism>
<dbReference type="OrthoDB" id="8564780at2"/>
<keyword evidence="4" id="KW-1185">Reference proteome</keyword>
<dbReference type="AlphaFoldDB" id="A0A2G8T9J4"/>
<name>A0A2G8T9J4_9BURK</name>
<dbReference type="Proteomes" id="UP000230390">
    <property type="component" value="Unassembled WGS sequence"/>
</dbReference>
<dbReference type="PANTHER" id="PTHR46268">
    <property type="entry name" value="STRESS RESPONSE PROTEIN NHAX"/>
    <property type="match status" value="1"/>
</dbReference>
<feature type="domain" description="UspA" evidence="2">
    <location>
        <begin position="3"/>
        <end position="140"/>
    </location>
</feature>
<evidence type="ECO:0000313" key="3">
    <source>
        <dbReference type="EMBL" id="PIL42717.1"/>
    </source>
</evidence>
<evidence type="ECO:0000259" key="2">
    <source>
        <dbReference type="Pfam" id="PF00582"/>
    </source>
</evidence>
<dbReference type="InterPro" id="IPR014729">
    <property type="entry name" value="Rossmann-like_a/b/a_fold"/>
</dbReference>
<dbReference type="Gene3D" id="3.40.50.620">
    <property type="entry name" value="HUPs"/>
    <property type="match status" value="1"/>
</dbReference>
<comment type="caution">
    <text evidence="3">The sequence shown here is derived from an EMBL/GenBank/DDBJ whole genome shotgun (WGS) entry which is preliminary data.</text>
</comment>
<dbReference type="PANTHER" id="PTHR46268:SF15">
    <property type="entry name" value="UNIVERSAL STRESS PROTEIN HP_0031"/>
    <property type="match status" value="1"/>
</dbReference>
<dbReference type="Pfam" id="PF00582">
    <property type="entry name" value="Usp"/>
    <property type="match status" value="1"/>
</dbReference>
<reference evidence="3 4" key="1">
    <citation type="submission" date="2017-10" db="EMBL/GenBank/DDBJ databases">
        <title>Massilia psychrophilum sp. nov., a novel purple-pigmented bacterium isolated from Tianshan glacier, Xinjiang Municipality, China.</title>
        <authorList>
            <person name="Wang H."/>
        </authorList>
    </citation>
    <scope>NUCLEOTIDE SEQUENCE [LARGE SCALE GENOMIC DNA]</scope>
    <source>
        <strain evidence="3 4">JCM 30074</strain>
    </source>
</reference>
<dbReference type="InterPro" id="IPR006016">
    <property type="entry name" value="UspA"/>
</dbReference>
<dbReference type="CDD" id="cd00293">
    <property type="entry name" value="USP-like"/>
    <property type="match status" value="1"/>
</dbReference>
<evidence type="ECO:0000256" key="1">
    <source>
        <dbReference type="ARBA" id="ARBA00008791"/>
    </source>
</evidence>
<evidence type="ECO:0000313" key="4">
    <source>
        <dbReference type="Proteomes" id="UP000230390"/>
    </source>
</evidence>